<gene>
    <name evidence="1" type="ORF">DXG03_002971</name>
</gene>
<reference evidence="1" key="2">
    <citation type="submission" date="2021-10" db="EMBL/GenBank/DDBJ databases">
        <title>Phylogenomics reveals ancestral predisposition of the termite-cultivated fungus Termitomyces towards a domesticated lifestyle.</title>
        <authorList>
            <person name="Auxier B."/>
            <person name="Grum-Grzhimaylo A."/>
            <person name="Cardenas M.E."/>
            <person name="Lodge J.D."/>
            <person name="Laessoe T."/>
            <person name="Pedersen O."/>
            <person name="Smith M.E."/>
            <person name="Kuyper T.W."/>
            <person name="Franco-Molano E.A."/>
            <person name="Baroni T.J."/>
            <person name="Aanen D.K."/>
        </authorList>
    </citation>
    <scope>NUCLEOTIDE SEQUENCE</scope>
    <source>
        <strain evidence="1">AP01</strain>
        <tissue evidence="1">Mycelium</tissue>
    </source>
</reference>
<keyword evidence="2" id="KW-1185">Reference proteome</keyword>
<evidence type="ECO:0000313" key="1">
    <source>
        <dbReference type="EMBL" id="KAG5642347.1"/>
    </source>
</evidence>
<name>A0A9P7G1F3_9AGAR</name>
<proteinExistence type="predicted"/>
<sequence>MPIDQQWAPFTATIWSRLPTELMREIILHTASIDITTAHSLRLVSRYTNIWVLPLLFRTLTLTSSNQITRFAATLLPKRKLHIPALKSTLHLSPRPLSSYTIESLALVINSRLPSIEVALEKVAPAFTGLKNLVITGQNYSANAHWIRQHSIYPKHVMILHFGSPHPVNYRDPMFRSVTHLYTCTLVGHKQSFVTDLPQLTHIAVHTRLKYPSDLIPVIADGFLRLLERSPQLQLFVFVLDSEGFYDETIREWHRALAKSLEDKRFIILPFFRHPRMEWECMLNGQANVWDRALTWRAVQLNNDQWERSRYEDEVSKEVRVENLFISKKNYPVDWEIDLMQRDDYVSYEGDPTERREAVMFH</sequence>
<dbReference type="Proteomes" id="UP000775547">
    <property type="component" value="Unassembled WGS sequence"/>
</dbReference>
<evidence type="ECO:0000313" key="2">
    <source>
        <dbReference type="Proteomes" id="UP000775547"/>
    </source>
</evidence>
<dbReference type="EMBL" id="JABCKV010000193">
    <property type="protein sequence ID" value="KAG5642347.1"/>
    <property type="molecule type" value="Genomic_DNA"/>
</dbReference>
<accession>A0A9P7G1F3</accession>
<evidence type="ECO:0008006" key="3">
    <source>
        <dbReference type="Google" id="ProtNLM"/>
    </source>
</evidence>
<organism evidence="1 2">
    <name type="scientific">Asterophora parasitica</name>
    <dbReference type="NCBI Taxonomy" id="117018"/>
    <lineage>
        <taxon>Eukaryota</taxon>
        <taxon>Fungi</taxon>
        <taxon>Dikarya</taxon>
        <taxon>Basidiomycota</taxon>
        <taxon>Agaricomycotina</taxon>
        <taxon>Agaricomycetes</taxon>
        <taxon>Agaricomycetidae</taxon>
        <taxon>Agaricales</taxon>
        <taxon>Tricholomatineae</taxon>
        <taxon>Lyophyllaceae</taxon>
        <taxon>Asterophora</taxon>
    </lineage>
</organism>
<dbReference type="OrthoDB" id="3145912at2759"/>
<comment type="caution">
    <text evidence="1">The sequence shown here is derived from an EMBL/GenBank/DDBJ whole genome shotgun (WGS) entry which is preliminary data.</text>
</comment>
<reference evidence="1" key="1">
    <citation type="submission" date="2020-07" db="EMBL/GenBank/DDBJ databases">
        <authorList>
            <person name="Nieuwenhuis M."/>
            <person name="Van De Peppel L.J.J."/>
        </authorList>
    </citation>
    <scope>NUCLEOTIDE SEQUENCE</scope>
    <source>
        <strain evidence="1">AP01</strain>
        <tissue evidence="1">Mycelium</tissue>
    </source>
</reference>
<protein>
    <recommendedName>
        <fullName evidence="3">F-box domain-containing protein</fullName>
    </recommendedName>
</protein>
<dbReference type="AlphaFoldDB" id="A0A9P7G1F3"/>